<comment type="cofactor">
    <cofactor evidence="9">
        <name>Mg(2+)</name>
        <dbReference type="ChEBI" id="CHEBI:18420"/>
    </cofactor>
    <cofactor evidence="9">
        <name>Mn(2+)</name>
        <dbReference type="ChEBI" id="CHEBI:29035"/>
    </cofactor>
</comment>
<keyword evidence="13" id="KW-0413">Isomerase</keyword>
<dbReference type="RefSeq" id="WP_178697193.1">
    <property type="nucleotide sequence ID" value="NZ_CP049075.1"/>
</dbReference>
<dbReference type="UniPathway" id="UPA00056">
    <property type="reaction ID" value="UER00092"/>
</dbReference>
<dbReference type="GO" id="GO:0030604">
    <property type="term" value="F:1-deoxy-D-xylulose-5-phosphate reductoisomerase activity"/>
    <property type="evidence" value="ECO:0007669"/>
    <property type="project" value="UniProtKB-UniRule"/>
</dbReference>
<feature type="binding site" evidence="9">
    <location>
        <position position="33"/>
    </location>
    <ligand>
        <name>NADPH</name>
        <dbReference type="ChEBI" id="CHEBI:57783"/>
    </ligand>
</feature>
<feature type="binding site" evidence="9">
    <location>
        <position position="32"/>
    </location>
    <ligand>
        <name>NADPH</name>
        <dbReference type="ChEBI" id="CHEBI:57783"/>
    </ligand>
</feature>
<dbReference type="GO" id="GO:0016853">
    <property type="term" value="F:isomerase activity"/>
    <property type="evidence" value="ECO:0007669"/>
    <property type="project" value="UniProtKB-KW"/>
</dbReference>
<dbReference type="KEGG" id="cinf:CINF_1099"/>
<feature type="domain" description="1-deoxy-D-xylulose 5-phosphate reductoisomerase C-terminal" evidence="11">
    <location>
        <begin position="130"/>
        <end position="212"/>
    </location>
</feature>
<keyword evidence="5 9" id="KW-0560">Oxidoreductase</keyword>
<dbReference type="SUPFAM" id="SSF51735">
    <property type="entry name" value="NAD(P)-binding Rossmann-fold domains"/>
    <property type="match status" value="1"/>
</dbReference>
<dbReference type="InterPro" id="IPR036169">
    <property type="entry name" value="DXPR_C_sf"/>
</dbReference>
<dbReference type="EMBL" id="CP049075">
    <property type="protein sequence ID" value="QLI05593.1"/>
    <property type="molecule type" value="Genomic_DNA"/>
</dbReference>
<feature type="binding site" evidence="9">
    <location>
        <position position="188"/>
    </location>
    <ligand>
        <name>NADPH</name>
        <dbReference type="ChEBI" id="CHEBI:57783"/>
    </ligand>
</feature>
<feature type="binding site" evidence="9">
    <location>
        <position position="135"/>
    </location>
    <ligand>
        <name>1-deoxy-D-xylulose 5-phosphate</name>
        <dbReference type="ChEBI" id="CHEBI:57792"/>
    </ligand>
</feature>
<evidence type="ECO:0000256" key="7">
    <source>
        <dbReference type="ARBA" id="ARBA00023229"/>
    </source>
</evidence>
<feature type="binding site" evidence="9">
    <location>
        <position position="10"/>
    </location>
    <ligand>
        <name>NADPH</name>
        <dbReference type="ChEBI" id="CHEBI:57783"/>
    </ligand>
</feature>
<feature type="binding site" evidence="9">
    <location>
        <position position="201"/>
    </location>
    <ligand>
        <name>1-deoxy-D-xylulose 5-phosphate</name>
        <dbReference type="ChEBI" id="CHEBI:57792"/>
    </ligand>
</feature>
<evidence type="ECO:0000259" key="11">
    <source>
        <dbReference type="Pfam" id="PF08436"/>
    </source>
</evidence>
<protein>
    <recommendedName>
        <fullName evidence="9">1-deoxy-D-xylulose 5-phosphate reductoisomerase</fullName>
        <shortName evidence="9">DXP reductoisomerase</shortName>
        <ecNumber evidence="9">1.1.1.267</ecNumber>
    </recommendedName>
    <alternativeName>
        <fullName evidence="9">1-deoxyxylulose-5-phosphate reductoisomerase</fullName>
    </alternativeName>
    <alternativeName>
        <fullName evidence="9">2-C-methyl-D-erythritol 4-phosphate synthase</fullName>
    </alternativeName>
</protein>
<feature type="binding site" evidence="9">
    <location>
        <position position="8"/>
    </location>
    <ligand>
        <name>NADPH</name>
        <dbReference type="ChEBI" id="CHEBI:57783"/>
    </ligand>
</feature>
<keyword evidence="7 9" id="KW-0414">Isoprene biosynthesis</keyword>
<organism evidence="13 14">
    <name type="scientific">Candidatus Campylobacter infans</name>
    <dbReference type="NCBI Taxonomy" id="2561898"/>
    <lineage>
        <taxon>Bacteria</taxon>
        <taxon>Pseudomonadati</taxon>
        <taxon>Campylobacterota</taxon>
        <taxon>Epsilonproteobacteria</taxon>
        <taxon>Campylobacterales</taxon>
        <taxon>Campylobacteraceae</taxon>
        <taxon>Campylobacter</taxon>
    </lineage>
</organism>
<dbReference type="Gene3D" id="1.10.1740.10">
    <property type="match status" value="1"/>
</dbReference>
<dbReference type="GO" id="GO:0030145">
    <property type="term" value="F:manganese ion binding"/>
    <property type="evidence" value="ECO:0007669"/>
    <property type="project" value="TreeGrafter"/>
</dbReference>
<feature type="binding site" evidence="9">
    <location>
        <position position="114"/>
    </location>
    <ligand>
        <name>NADPH</name>
        <dbReference type="ChEBI" id="CHEBI:57783"/>
    </ligand>
</feature>
<feature type="binding site" evidence="9">
    <location>
        <position position="7"/>
    </location>
    <ligand>
        <name>NADPH</name>
        <dbReference type="ChEBI" id="CHEBI:57783"/>
    </ligand>
</feature>
<feature type="binding site" evidence="9">
    <location>
        <position position="159"/>
    </location>
    <ligand>
        <name>1-deoxy-D-xylulose 5-phosphate</name>
        <dbReference type="ChEBI" id="CHEBI:57792"/>
    </ligand>
</feature>
<evidence type="ECO:0000256" key="8">
    <source>
        <dbReference type="ARBA" id="ARBA00048543"/>
    </source>
</evidence>
<evidence type="ECO:0000256" key="5">
    <source>
        <dbReference type="ARBA" id="ARBA00023002"/>
    </source>
</evidence>
<dbReference type="Pfam" id="PF02670">
    <property type="entry name" value="DXP_reductoisom"/>
    <property type="match status" value="1"/>
</dbReference>
<dbReference type="AlphaFoldDB" id="A0A7H9CHK1"/>
<dbReference type="GO" id="GO:0051484">
    <property type="term" value="P:isopentenyl diphosphate biosynthetic process, methylerythritol 4-phosphate pathway involved in terpenoid biosynthetic process"/>
    <property type="evidence" value="ECO:0007669"/>
    <property type="project" value="TreeGrafter"/>
</dbReference>
<keyword evidence="6 9" id="KW-0464">Manganese</keyword>
<evidence type="ECO:0000256" key="9">
    <source>
        <dbReference type="HAMAP-Rule" id="MF_00183"/>
    </source>
</evidence>
<dbReference type="GO" id="GO:0070402">
    <property type="term" value="F:NADPH binding"/>
    <property type="evidence" value="ECO:0007669"/>
    <property type="project" value="InterPro"/>
</dbReference>
<evidence type="ECO:0000313" key="14">
    <source>
        <dbReference type="Proteomes" id="UP000509414"/>
    </source>
</evidence>
<dbReference type="HAMAP" id="MF_00183">
    <property type="entry name" value="DXP_reductoisom"/>
    <property type="match status" value="1"/>
</dbReference>
<evidence type="ECO:0000256" key="6">
    <source>
        <dbReference type="ARBA" id="ARBA00023211"/>
    </source>
</evidence>
<feature type="binding site" evidence="9">
    <location>
        <position position="116"/>
    </location>
    <ligand>
        <name>NADPH</name>
        <dbReference type="ChEBI" id="CHEBI:57783"/>
    </ligand>
</feature>
<dbReference type="InterPro" id="IPR013512">
    <property type="entry name" value="DXP_reductoisomerase_N"/>
</dbReference>
<evidence type="ECO:0000256" key="2">
    <source>
        <dbReference type="ARBA" id="ARBA00006825"/>
    </source>
</evidence>
<evidence type="ECO:0000256" key="4">
    <source>
        <dbReference type="ARBA" id="ARBA00022857"/>
    </source>
</evidence>
<keyword evidence="9" id="KW-0460">Magnesium</keyword>
<dbReference type="Pfam" id="PF13288">
    <property type="entry name" value="DXPR_C"/>
    <property type="match status" value="1"/>
</dbReference>
<gene>
    <name evidence="9 13" type="primary">dxr</name>
    <name evidence="13" type="ORF">CINF_1099</name>
</gene>
<feature type="binding site" evidence="9">
    <location>
        <position position="9"/>
    </location>
    <ligand>
        <name>NADPH</name>
        <dbReference type="ChEBI" id="CHEBI:57783"/>
    </ligand>
</feature>
<dbReference type="Gene3D" id="3.40.50.720">
    <property type="entry name" value="NAD(P)-binding Rossmann-like Domain"/>
    <property type="match status" value="1"/>
</dbReference>
<dbReference type="EC" id="1.1.1.267" evidence="9"/>
<dbReference type="InterPro" id="IPR003821">
    <property type="entry name" value="DXP_reductoisomerase"/>
</dbReference>
<dbReference type="InterPro" id="IPR026877">
    <property type="entry name" value="DXPR_C"/>
</dbReference>
<name>A0A7H9CHK1_9BACT</name>
<comment type="similarity">
    <text evidence="2 9">Belongs to the DXR family.</text>
</comment>
<evidence type="ECO:0000259" key="10">
    <source>
        <dbReference type="Pfam" id="PF02670"/>
    </source>
</evidence>
<dbReference type="SUPFAM" id="SSF55347">
    <property type="entry name" value="Glyceraldehyde-3-phosphate dehydrogenase-like, C-terminal domain"/>
    <property type="match status" value="1"/>
</dbReference>
<dbReference type="SUPFAM" id="SSF69055">
    <property type="entry name" value="1-deoxy-D-xylulose-5-phosphate reductoisomerase, C-terminal domain"/>
    <property type="match status" value="1"/>
</dbReference>
<comment type="pathway">
    <text evidence="1 9">Isoprenoid biosynthesis; isopentenyl diphosphate biosynthesis via DXP pathway; isopentenyl diphosphate from 1-deoxy-D-xylulose 5-phosphate: step 1/6.</text>
</comment>
<feature type="binding site" evidence="9">
    <location>
        <position position="182"/>
    </location>
    <ligand>
        <name>1-deoxy-D-xylulose 5-phosphate</name>
        <dbReference type="ChEBI" id="CHEBI:57792"/>
    </ligand>
</feature>
<feature type="binding site" evidence="9">
    <location>
        <position position="115"/>
    </location>
    <ligand>
        <name>1-deoxy-D-xylulose 5-phosphate</name>
        <dbReference type="ChEBI" id="CHEBI:57792"/>
    </ligand>
</feature>
<feature type="binding site" evidence="9">
    <location>
        <position position="136"/>
    </location>
    <ligand>
        <name>Mn(2+)</name>
        <dbReference type="ChEBI" id="CHEBI:29035"/>
    </ligand>
</feature>
<dbReference type="InterPro" id="IPR013644">
    <property type="entry name" value="DXP_reductoisomerase_C"/>
</dbReference>
<accession>A0A7H9CHK1</accession>
<feature type="domain" description="DXP reductoisomerase C-terminal" evidence="12">
    <location>
        <begin position="243"/>
        <end position="353"/>
    </location>
</feature>
<dbReference type="PANTHER" id="PTHR30525">
    <property type="entry name" value="1-DEOXY-D-XYLULOSE 5-PHOSPHATE REDUCTOISOMERASE"/>
    <property type="match status" value="1"/>
</dbReference>
<sequence length="357" mass="39379">MIILGSTGSIGQNALKLAKDHNISILALGANKNYELLNAQIANFKPKLVYMADKNYAKKIRHKRVFSDLAVFMKACDSQCCSKNTTLINAIVGFAGLIPSKLAQDYGFKLALANKESLVAGGAFLRCDEIMPIDSEHFGLKFLLSNKFCAPSKLIITASGGAVRKLKAKQIANLSPKLALNHPTWDMGAKITIDSATMANKLFEVLEAFWLYKCKNIDALIEKTSTIHALIEFYDGSTTAHISAPDMKLAIAHAIGLESRILSPLNLADLTLKFKKINLKKYPIFTLKDYLLDNPKLGVIVNAANEQMVYKFLKNECGFLDISRACFKALDKFGSAKISCFGDILELDKKVREFLSK</sequence>
<dbReference type="Pfam" id="PF08436">
    <property type="entry name" value="DXP_redisom_C"/>
    <property type="match status" value="1"/>
</dbReference>
<evidence type="ECO:0000259" key="12">
    <source>
        <dbReference type="Pfam" id="PF13288"/>
    </source>
</evidence>
<dbReference type="PANTHER" id="PTHR30525:SF0">
    <property type="entry name" value="1-DEOXY-D-XYLULOSE 5-PHOSPHATE REDUCTOISOMERASE, CHLOROPLASTIC"/>
    <property type="match status" value="1"/>
</dbReference>
<dbReference type="InterPro" id="IPR036291">
    <property type="entry name" value="NAD(P)-bd_dom_sf"/>
</dbReference>
<keyword evidence="4 9" id="KW-0521">NADP</keyword>
<evidence type="ECO:0000313" key="13">
    <source>
        <dbReference type="EMBL" id="QLI05593.1"/>
    </source>
</evidence>
<feature type="domain" description="1-deoxy-D-xylulose 5-phosphate reductoisomerase N-terminal" evidence="10">
    <location>
        <begin position="1"/>
        <end position="122"/>
    </location>
</feature>
<comment type="catalytic activity">
    <reaction evidence="8">
        <text>2-C-methyl-D-erythritol 4-phosphate + NADP(+) = 1-deoxy-D-xylulose 5-phosphate + NADPH + H(+)</text>
        <dbReference type="Rhea" id="RHEA:13717"/>
        <dbReference type="ChEBI" id="CHEBI:15378"/>
        <dbReference type="ChEBI" id="CHEBI:57783"/>
        <dbReference type="ChEBI" id="CHEBI:57792"/>
        <dbReference type="ChEBI" id="CHEBI:58262"/>
        <dbReference type="ChEBI" id="CHEBI:58349"/>
        <dbReference type="EC" id="1.1.1.267"/>
    </reaction>
    <physiologicalReaction direction="right-to-left" evidence="8">
        <dbReference type="Rhea" id="RHEA:13719"/>
    </physiologicalReaction>
</comment>
<dbReference type="PIRSF" id="PIRSF006205">
    <property type="entry name" value="Dxp_reductismrs"/>
    <property type="match status" value="1"/>
</dbReference>
<evidence type="ECO:0000256" key="3">
    <source>
        <dbReference type="ARBA" id="ARBA00022723"/>
    </source>
</evidence>
<feature type="binding site" evidence="9">
    <location>
        <position position="136"/>
    </location>
    <ligand>
        <name>1-deoxy-D-xylulose 5-phosphate</name>
        <dbReference type="ChEBI" id="CHEBI:57792"/>
    </ligand>
</feature>
<proteinExistence type="inferred from homology"/>
<comment type="function">
    <text evidence="9">Catalyzes the NADPH-dependent rearrangement and reduction of 1-deoxy-D-xylulose-5-phosphate (DXP) to 2-C-methyl-D-erythritol 4-phosphate (MEP).</text>
</comment>
<evidence type="ECO:0000256" key="1">
    <source>
        <dbReference type="ARBA" id="ARBA00005094"/>
    </source>
</evidence>
<feature type="binding site" evidence="9">
    <location>
        <position position="134"/>
    </location>
    <ligand>
        <name>Mn(2+)</name>
        <dbReference type="ChEBI" id="CHEBI:29035"/>
    </ligand>
</feature>
<keyword evidence="14" id="KW-1185">Reference proteome</keyword>
<feature type="binding site" evidence="9">
    <location>
        <position position="204"/>
    </location>
    <ligand>
        <name>1-deoxy-D-xylulose 5-phosphate</name>
        <dbReference type="ChEBI" id="CHEBI:57792"/>
    </ligand>
</feature>
<feature type="binding site" evidence="9">
    <location>
        <position position="204"/>
    </location>
    <ligand>
        <name>Mn(2+)</name>
        <dbReference type="ChEBI" id="CHEBI:29035"/>
    </ligand>
</feature>
<dbReference type="Proteomes" id="UP000509414">
    <property type="component" value="Chromosome"/>
</dbReference>
<reference evidence="13 14" key="1">
    <citation type="submission" date="2020-02" db="EMBL/GenBank/DDBJ databases">
        <title>Complete genome sequence of the novel Campylobacter species Candidatus Campylobacter infans.</title>
        <authorList>
            <person name="Duim B."/>
            <person name="Zomer A."/>
            <person name="van der Graaf L."/>
            <person name="Wagenaar J."/>
        </authorList>
    </citation>
    <scope>NUCLEOTIDE SEQUENCE [LARGE SCALE GENOMIC DNA]</scope>
    <source>
        <strain evidence="13 14">19S00001</strain>
    </source>
</reference>
<feature type="binding site" evidence="9">
    <location>
        <position position="195"/>
    </location>
    <ligand>
        <name>1-deoxy-D-xylulose 5-phosphate</name>
        <dbReference type="ChEBI" id="CHEBI:57792"/>
    </ligand>
</feature>
<comment type="caution">
    <text evidence="9">Lacks conserved residue(s) required for the propagation of feature annotation.</text>
</comment>
<keyword evidence="3 9" id="KW-0479">Metal-binding</keyword>
<feature type="binding site" evidence="9">
    <location>
        <position position="200"/>
    </location>
    <ligand>
        <name>1-deoxy-D-xylulose 5-phosphate</name>
        <dbReference type="ChEBI" id="CHEBI:57792"/>
    </ligand>
</feature>